<evidence type="ECO:0000256" key="1">
    <source>
        <dbReference type="SAM" id="Phobius"/>
    </source>
</evidence>
<keyword evidence="1" id="KW-0812">Transmembrane</keyword>
<comment type="caution">
    <text evidence="2">The sequence shown here is derived from an EMBL/GenBank/DDBJ whole genome shotgun (WGS) entry which is preliminary data.</text>
</comment>
<keyword evidence="1" id="KW-0472">Membrane</keyword>
<gene>
    <name evidence="2" type="ORF">G8Y94_002325</name>
</gene>
<reference evidence="2" key="1">
    <citation type="journal article" date="2018" name="Genome Biol.">
        <title>SKESA: strategic k-mer extension for scrupulous assemblies.</title>
        <authorList>
            <person name="Souvorov A."/>
            <person name="Agarwala R."/>
            <person name="Lipman D.J."/>
        </authorList>
    </citation>
    <scope>NUCLEOTIDE SEQUENCE</scope>
    <source>
        <strain evidence="2">MA.04ba 7175</strain>
    </source>
</reference>
<keyword evidence="1" id="KW-1133">Transmembrane helix</keyword>
<reference evidence="2" key="2">
    <citation type="submission" date="2020-02" db="EMBL/GenBank/DDBJ databases">
        <authorList>
            <consortium name="NCBI Pathogen Detection Project"/>
        </authorList>
    </citation>
    <scope>NUCLEOTIDE SEQUENCE</scope>
    <source>
        <strain evidence="2">MA.04ba 7175</strain>
    </source>
</reference>
<proteinExistence type="predicted"/>
<feature type="transmembrane region" description="Helical" evidence="1">
    <location>
        <begin position="6"/>
        <end position="24"/>
    </location>
</feature>
<accession>A0A760WK76</accession>
<sequence>MENLSDIITALGTTASAIAAFLAIKQTIKQRKISVTPQLVINNCQIKSHDLYDDSYSLFPISDEYYLENRPEIINAGSGVALNTSVKVEFDFNYKMLFFSASQADINEKYNILFEDVSNEKEHKKRFFIEGTHTSLLKEAETIYDLGYISPQNNNSKAIKLDLSKFYIEMLLNELLYLNKLNNKIDFVKGPSFKITYSDIDGNRYKTHYESKLKVYEQTKKINKIAFKGILEFQVNKSNWTQRGLQKIRKSYAEFMEEHNYNKYK</sequence>
<name>A0A760WK76_SALER</name>
<protein>
    <submittedName>
        <fullName evidence="2">Uncharacterized protein</fullName>
    </submittedName>
</protein>
<dbReference type="EMBL" id="DAAXVX010000003">
    <property type="protein sequence ID" value="HAG2790218.1"/>
    <property type="molecule type" value="Genomic_DNA"/>
</dbReference>
<organism evidence="2">
    <name type="scientific">Salmonella enterica</name>
    <name type="common">Salmonella choleraesuis</name>
    <dbReference type="NCBI Taxonomy" id="28901"/>
    <lineage>
        <taxon>Bacteria</taxon>
        <taxon>Pseudomonadati</taxon>
        <taxon>Pseudomonadota</taxon>
        <taxon>Gammaproteobacteria</taxon>
        <taxon>Enterobacterales</taxon>
        <taxon>Enterobacteriaceae</taxon>
        <taxon>Salmonella</taxon>
    </lineage>
</organism>
<evidence type="ECO:0000313" key="2">
    <source>
        <dbReference type="EMBL" id="HAG2790218.1"/>
    </source>
</evidence>
<dbReference type="AlphaFoldDB" id="A0A760WK76"/>